<dbReference type="InterPro" id="IPR003959">
    <property type="entry name" value="ATPase_AAA_core"/>
</dbReference>
<dbReference type="InterPro" id="IPR019489">
    <property type="entry name" value="Clp_ATPase_C"/>
</dbReference>
<protein>
    <submittedName>
        <fullName evidence="7">C-terminal, D2-small domain-containing protein, of ClpB protein</fullName>
    </submittedName>
</protein>
<dbReference type="AlphaFoldDB" id="A0A444JBX2"/>
<dbReference type="PANTHER" id="PTHR11638">
    <property type="entry name" value="ATP-DEPENDENT CLP PROTEASE"/>
    <property type="match status" value="1"/>
</dbReference>
<dbReference type="PROSITE" id="PS00871">
    <property type="entry name" value="CLPAB_2"/>
    <property type="match status" value="1"/>
</dbReference>
<evidence type="ECO:0000313" key="7">
    <source>
        <dbReference type="EMBL" id="RWX50543.1"/>
    </source>
</evidence>
<dbReference type="GO" id="GO:0034605">
    <property type="term" value="P:cellular response to heat"/>
    <property type="evidence" value="ECO:0007669"/>
    <property type="project" value="TreeGrafter"/>
</dbReference>
<name>A0A444JBX2_9BACT</name>
<evidence type="ECO:0000256" key="4">
    <source>
        <dbReference type="ARBA" id="ARBA00023186"/>
    </source>
</evidence>
<dbReference type="SMART" id="SM01086">
    <property type="entry name" value="ClpB_D2-small"/>
    <property type="match status" value="1"/>
</dbReference>
<dbReference type="GO" id="GO:0005524">
    <property type="term" value="F:ATP binding"/>
    <property type="evidence" value="ECO:0007669"/>
    <property type="project" value="UniProtKB-KW"/>
</dbReference>
<dbReference type="Proteomes" id="UP000288892">
    <property type="component" value="Unassembled WGS sequence"/>
</dbReference>
<evidence type="ECO:0000256" key="2">
    <source>
        <dbReference type="ARBA" id="ARBA00022741"/>
    </source>
</evidence>
<dbReference type="GO" id="GO:0016887">
    <property type="term" value="F:ATP hydrolysis activity"/>
    <property type="evidence" value="ECO:0007669"/>
    <property type="project" value="InterPro"/>
</dbReference>
<dbReference type="SMART" id="SM00382">
    <property type="entry name" value="AAA"/>
    <property type="match status" value="1"/>
</dbReference>
<proteinExistence type="inferred from homology"/>
<keyword evidence="2" id="KW-0547">Nucleotide-binding</keyword>
<dbReference type="Pfam" id="PF07724">
    <property type="entry name" value="AAA_2"/>
    <property type="match status" value="1"/>
</dbReference>
<feature type="non-terminal residue" evidence="7">
    <location>
        <position position="1"/>
    </location>
</feature>
<evidence type="ECO:0000256" key="3">
    <source>
        <dbReference type="ARBA" id="ARBA00022840"/>
    </source>
</evidence>
<dbReference type="Gene3D" id="1.10.8.60">
    <property type="match status" value="1"/>
</dbReference>
<feature type="domain" description="AAA+ ATPase" evidence="5">
    <location>
        <begin position="86"/>
        <end position="240"/>
    </location>
</feature>
<dbReference type="InterPro" id="IPR003593">
    <property type="entry name" value="AAA+_ATPase"/>
</dbReference>
<evidence type="ECO:0000259" key="6">
    <source>
        <dbReference type="SMART" id="SM01086"/>
    </source>
</evidence>
<dbReference type="InterPro" id="IPR027417">
    <property type="entry name" value="P-loop_NTPase"/>
</dbReference>
<dbReference type="InterPro" id="IPR028299">
    <property type="entry name" value="ClpA/B_CS2"/>
</dbReference>
<feature type="domain" description="Clp ATPase C-terminal" evidence="6">
    <location>
        <begin position="254"/>
        <end position="344"/>
    </location>
</feature>
<organism evidence="7 8">
    <name type="scientific">Candidatus Electrothrix marina</name>
    <dbReference type="NCBI Taxonomy" id="1859130"/>
    <lineage>
        <taxon>Bacteria</taxon>
        <taxon>Pseudomonadati</taxon>
        <taxon>Thermodesulfobacteriota</taxon>
        <taxon>Desulfobulbia</taxon>
        <taxon>Desulfobulbales</taxon>
        <taxon>Desulfobulbaceae</taxon>
        <taxon>Candidatus Electrothrix</taxon>
    </lineage>
</organism>
<evidence type="ECO:0000313" key="8">
    <source>
        <dbReference type="Proteomes" id="UP000288892"/>
    </source>
</evidence>
<dbReference type="PANTHER" id="PTHR11638:SF18">
    <property type="entry name" value="HEAT SHOCK PROTEIN 104"/>
    <property type="match status" value="1"/>
</dbReference>
<dbReference type="Pfam" id="PF10431">
    <property type="entry name" value="ClpB_D2-small"/>
    <property type="match status" value="1"/>
</dbReference>
<dbReference type="EMBL" id="MTKS01000302">
    <property type="protein sequence ID" value="RWX50543.1"/>
    <property type="molecule type" value="Genomic_DNA"/>
</dbReference>
<keyword evidence="3" id="KW-0067">ATP-binding</keyword>
<accession>A0A444JBX2</accession>
<dbReference type="CDD" id="cd19499">
    <property type="entry name" value="RecA-like_ClpB_Hsp104-like"/>
    <property type="match status" value="1"/>
</dbReference>
<dbReference type="SUPFAM" id="SSF52540">
    <property type="entry name" value="P-loop containing nucleoside triphosphate hydrolases"/>
    <property type="match status" value="1"/>
</dbReference>
<comment type="caution">
    <text evidence="7">The sequence shown here is derived from an EMBL/GenBank/DDBJ whole genome shotgun (WGS) entry which is preliminary data.</text>
</comment>
<dbReference type="FunFam" id="1.10.8.60:FF:000017">
    <property type="entry name" value="ATP-dependent chaperone ClpB"/>
    <property type="match status" value="1"/>
</dbReference>
<dbReference type="FunFam" id="3.40.50.300:FF:000025">
    <property type="entry name" value="ATP-dependent Clp protease subunit"/>
    <property type="match status" value="1"/>
</dbReference>
<comment type="similarity">
    <text evidence="1">Belongs to the ClpA/ClpB family.</text>
</comment>
<keyword evidence="8" id="KW-1185">Reference proteome</keyword>
<evidence type="ECO:0000259" key="5">
    <source>
        <dbReference type="SMART" id="SM00382"/>
    </source>
</evidence>
<dbReference type="InterPro" id="IPR001270">
    <property type="entry name" value="ClpA/B"/>
</dbReference>
<sequence length="346" mass="39009">AENRKLAEVQQNHQMLKEEVGAEDIAAVVAKWTGVPVDKLLEGEKEKLVQAEGQLAKRVIGQEEAITSVANAVRRARAGLQDPDRPLGSFIFLGPTGVGKTELARSLADFLFDSEQAMIRIDMSEYMEKHSVARLIGAPPGYVGYDEGGMLTEAVRRRPYSVILLDEIEKAHPDVFNVLLQVLDDGRMTDGKGRTVSFKNTIMIMTSNLGSHLIMELGQSDPEEMRRQVDELLHRQFRPEFLNRVDEIITFQGLTQKDLLQIVDIQVARMATRLKERKFSVELTEEAKLFLVETGYDPSYGARPLKRAIQRYIENPLALEILEGRFSEGDTVRIDRGEENRLVFGK</sequence>
<reference evidence="7 8" key="1">
    <citation type="submission" date="2017-01" db="EMBL/GenBank/DDBJ databases">
        <title>The cable genome- insights into the physiology and evolution of filamentous bacteria capable of sulfide oxidation via long distance electron transfer.</title>
        <authorList>
            <person name="Schreiber L."/>
            <person name="Bjerg J.T."/>
            <person name="Boggild A."/>
            <person name="Van De Vossenberg J."/>
            <person name="Meysman F."/>
            <person name="Nielsen L.P."/>
            <person name="Schramm A."/>
            <person name="Kjeldsen K.U."/>
        </authorList>
    </citation>
    <scope>NUCLEOTIDE SEQUENCE [LARGE SCALE GENOMIC DNA]</scope>
    <source>
        <strain evidence="7">A5</strain>
    </source>
</reference>
<dbReference type="GO" id="GO:0005737">
    <property type="term" value="C:cytoplasm"/>
    <property type="evidence" value="ECO:0007669"/>
    <property type="project" value="TreeGrafter"/>
</dbReference>
<keyword evidence="4" id="KW-0143">Chaperone</keyword>
<evidence type="ECO:0000256" key="1">
    <source>
        <dbReference type="ARBA" id="ARBA00008675"/>
    </source>
</evidence>
<gene>
    <name evidence="7" type="ORF">VU01_13021</name>
</gene>
<dbReference type="InterPro" id="IPR050130">
    <property type="entry name" value="ClpA_ClpB"/>
</dbReference>
<dbReference type="PRINTS" id="PR00300">
    <property type="entry name" value="CLPPROTEASEA"/>
</dbReference>
<dbReference type="Gene3D" id="3.40.50.300">
    <property type="entry name" value="P-loop containing nucleotide triphosphate hydrolases"/>
    <property type="match status" value="1"/>
</dbReference>